<keyword evidence="3" id="KW-1185">Reference proteome</keyword>
<gene>
    <name evidence="2" type="ORF">LIER_29102</name>
</gene>
<dbReference type="EMBL" id="BAABME010009908">
    <property type="protein sequence ID" value="GAA0176038.1"/>
    <property type="molecule type" value="Genomic_DNA"/>
</dbReference>
<dbReference type="AlphaFoldDB" id="A0AAV3RLN8"/>
<dbReference type="InterPro" id="IPR057518">
    <property type="entry name" value="GRDP_C"/>
</dbReference>
<evidence type="ECO:0000313" key="3">
    <source>
        <dbReference type="Proteomes" id="UP001454036"/>
    </source>
</evidence>
<reference evidence="2 3" key="1">
    <citation type="submission" date="2024-01" db="EMBL/GenBank/DDBJ databases">
        <title>The complete chloroplast genome sequence of Lithospermum erythrorhizon: insights into the phylogenetic relationship among Boraginaceae species and the maternal lineages of purple gromwells.</title>
        <authorList>
            <person name="Okada T."/>
            <person name="Watanabe K."/>
        </authorList>
    </citation>
    <scope>NUCLEOTIDE SEQUENCE [LARGE SCALE GENOMIC DNA]</scope>
</reference>
<evidence type="ECO:0000313" key="2">
    <source>
        <dbReference type="EMBL" id="GAA0176038.1"/>
    </source>
</evidence>
<organism evidence="2 3">
    <name type="scientific">Lithospermum erythrorhizon</name>
    <name type="common">Purple gromwell</name>
    <name type="synonym">Lithospermum officinale var. erythrorhizon</name>
    <dbReference type="NCBI Taxonomy" id="34254"/>
    <lineage>
        <taxon>Eukaryota</taxon>
        <taxon>Viridiplantae</taxon>
        <taxon>Streptophyta</taxon>
        <taxon>Embryophyta</taxon>
        <taxon>Tracheophyta</taxon>
        <taxon>Spermatophyta</taxon>
        <taxon>Magnoliopsida</taxon>
        <taxon>eudicotyledons</taxon>
        <taxon>Gunneridae</taxon>
        <taxon>Pentapetalae</taxon>
        <taxon>asterids</taxon>
        <taxon>lamiids</taxon>
        <taxon>Boraginales</taxon>
        <taxon>Boraginaceae</taxon>
        <taxon>Boraginoideae</taxon>
        <taxon>Lithospermeae</taxon>
        <taxon>Lithospermum</taxon>
    </lineage>
</organism>
<dbReference type="PANTHER" id="PTHR34365:SF2">
    <property type="entry name" value="ENOLASE (DUF1399)"/>
    <property type="match status" value="1"/>
</dbReference>
<dbReference type="Pfam" id="PF07173">
    <property type="entry name" value="GRDP-like"/>
    <property type="match status" value="1"/>
</dbReference>
<sequence>MSASSGSSSFRSLSEISEVSSVRISIDLVAAAKRNIGFFRLVHESHWLHHKSTILQAIRRYDKLWMPLMADLSVGSTPPMILPPLDIEWVWFCHTLNPASYKQYCESRFPKIIGKPTIFDEEIEEYALGRCKEIWDNRYPSEPFVNETDENVEALYDVYGDLMDLVLKHRYLYTKFSEHYRSELMYLISARQRYKGFLHMVHRFADGYSCLVPTSDIALMWLTHQSYPTMYTLDTKELEDGIDKVLGIWETIKEEDAEETKKLWEKTFEQPYEKAGGAIDKITEVNPVFYWGVSDVDVNTKYKSMVPRFLLEVFAMVKLIPKTGLVKGDVSKEFLRLKMVRGHRELELDKPLCNITSALWIKAWHLFCEFGTKGLVLEVRQQGGNCFKDSSLRDRSTFLWNDLLRAPSLTISKDIDRAVNAVASITPPVQAPYLLKCVPDRVTDDSGAMISDVILKINQYRPQKGRWLSRTVLDHSSRECFVIRIRVGEGFWRRGGESPSTVKWEDRVVEICEGSWSYVAGSIGRAPEKVVGTASPKEPPEGWQALWNFSSGEELLIRWDSSASASNLNFTINNQQSNDYVVKLLSGRKLQYQLKKPSIRSTDEDVGFVTLVRVSEDDPIGKATALINWKLMVVELMPEEDAVFILLICNSIVRTITELTNEDVASLLVRRRLKEAKIGDRNWGSVVLHPSSYSSSDIASPHLQPWYWNAGAVMAPQRLKQVNHPPALSYSQAEGGDKLFKRGIIPASST</sequence>
<evidence type="ECO:0000259" key="1">
    <source>
        <dbReference type="Pfam" id="PF25335"/>
    </source>
</evidence>
<dbReference type="Pfam" id="PF25335">
    <property type="entry name" value="GRDP_C"/>
    <property type="match status" value="1"/>
</dbReference>
<protein>
    <recommendedName>
        <fullName evidence="1">GRPD C-terminal domain-containing protein</fullName>
    </recommendedName>
</protein>
<accession>A0AAV3RLN8</accession>
<dbReference type="PANTHER" id="PTHR34365">
    <property type="entry name" value="ENOLASE (DUF1399)"/>
    <property type="match status" value="1"/>
</dbReference>
<feature type="domain" description="GRPD C-terminal" evidence="1">
    <location>
        <begin position="472"/>
        <end position="635"/>
    </location>
</feature>
<dbReference type="InterPro" id="IPR009836">
    <property type="entry name" value="GRDP-like"/>
</dbReference>
<comment type="caution">
    <text evidence="2">The sequence shown here is derived from an EMBL/GenBank/DDBJ whole genome shotgun (WGS) entry which is preliminary data.</text>
</comment>
<name>A0AAV3RLN8_LITER</name>
<dbReference type="Proteomes" id="UP001454036">
    <property type="component" value="Unassembled WGS sequence"/>
</dbReference>
<proteinExistence type="predicted"/>